<evidence type="ECO:0000256" key="1">
    <source>
        <dbReference type="PIRNR" id="PIRNR018571"/>
    </source>
</evidence>
<keyword evidence="5" id="KW-1185">Reference proteome</keyword>
<dbReference type="NCBIfam" id="TIGR02854">
    <property type="entry name" value="spore_II_GA"/>
    <property type="match status" value="1"/>
</dbReference>
<name>A0A0J8DAS2_CLOCY</name>
<evidence type="ECO:0000256" key="3">
    <source>
        <dbReference type="SAM" id="Phobius"/>
    </source>
</evidence>
<dbReference type="GO" id="GO:0006508">
    <property type="term" value="P:proteolysis"/>
    <property type="evidence" value="ECO:0007669"/>
    <property type="project" value="UniProtKB-KW"/>
</dbReference>
<dbReference type="Proteomes" id="UP000036756">
    <property type="component" value="Unassembled WGS sequence"/>
</dbReference>
<dbReference type="GO" id="GO:0004190">
    <property type="term" value="F:aspartic-type endopeptidase activity"/>
    <property type="evidence" value="ECO:0007669"/>
    <property type="project" value="UniProtKB-KW"/>
</dbReference>
<gene>
    <name evidence="4" type="primary">spoIIGA</name>
    <name evidence="4" type="ORF">CLCY_2c01740</name>
</gene>
<dbReference type="InterPro" id="IPR005081">
    <property type="entry name" value="SpoIIGA"/>
</dbReference>
<dbReference type="RefSeq" id="WP_048570854.1">
    <property type="nucleotide sequence ID" value="NZ_LFVU01000027.1"/>
</dbReference>
<keyword evidence="1" id="KW-0749">Sporulation</keyword>
<feature type="transmembrane region" description="Helical" evidence="3">
    <location>
        <begin position="91"/>
        <end position="111"/>
    </location>
</feature>
<keyword evidence="3" id="KW-0812">Transmembrane</keyword>
<comment type="subcellular location">
    <subcellularLocation>
        <location evidence="1">Cell membrane</location>
    </subcellularLocation>
</comment>
<accession>A0A0J8DAS2</accession>
<dbReference type="EC" id="3.4.23.-" evidence="1"/>
<proteinExistence type="inferred from homology"/>
<dbReference type="AlphaFoldDB" id="A0A0J8DAS2"/>
<keyword evidence="3" id="KW-1133">Transmembrane helix</keyword>
<dbReference type="GO" id="GO:0030435">
    <property type="term" value="P:sporulation resulting in formation of a cellular spore"/>
    <property type="evidence" value="ECO:0007669"/>
    <property type="project" value="UniProtKB-KW"/>
</dbReference>
<keyword evidence="1" id="KW-0064">Aspartyl protease</keyword>
<comment type="similarity">
    <text evidence="1">Belongs to the peptidase U4 family.</text>
</comment>
<evidence type="ECO:0000313" key="5">
    <source>
        <dbReference type="Proteomes" id="UP000036756"/>
    </source>
</evidence>
<evidence type="ECO:0000256" key="2">
    <source>
        <dbReference type="PIRSR" id="PIRSR018571-1"/>
    </source>
</evidence>
<dbReference type="PATRIC" id="fig|1121307.3.peg.1031"/>
<dbReference type="GO" id="GO:0005886">
    <property type="term" value="C:plasma membrane"/>
    <property type="evidence" value="ECO:0007669"/>
    <property type="project" value="UniProtKB-SubCell"/>
</dbReference>
<organism evidence="4 5">
    <name type="scientific">Clostridium cylindrosporum DSM 605</name>
    <dbReference type="NCBI Taxonomy" id="1121307"/>
    <lineage>
        <taxon>Bacteria</taxon>
        <taxon>Bacillati</taxon>
        <taxon>Bacillota</taxon>
        <taxon>Clostridia</taxon>
        <taxon>Eubacteriales</taxon>
        <taxon>Clostridiaceae</taxon>
        <taxon>Clostridium</taxon>
    </lineage>
</organism>
<keyword evidence="1" id="KW-0645">Protease</keyword>
<dbReference type="EMBL" id="LFVU01000027">
    <property type="protein sequence ID" value="KMT21414.1"/>
    <property type="molecule type" value="Genomic_DNA"/>
</dbReference>
<dbReference type="PIRSF" id="PIRSF018571">
    <property type="entry name" value="SpoIIGA"/>
    <property type="match status" value="1"/>
</dbReference>
<keyword evidence="1 3" id="KW-0472">Membrane</keyword>
<protein>
    <recommendedName>
        <fullName evidence="1">Sporulation sigma-E factor-processing peptidase</fullName>
        <ecNumber evidence="1">3.4.23.-</ecNumber>
    </recommendedName>
    <alternativeName>
        <fullName evidence="1">Membrane-associated aspartic protease</fullName>
    </alternativeName>
    <alternativeName>
        <fullName evidence="1">Stage II sporulation protein GA</fullName>
    </alternativeName>
</protein>
<feature type="transmembrane region" description="Helical" evidence="3">
    <location>
        <begin position="59"/>
        <end position="79"/>
    </location>
</feature>
<comment type="caution">
    <text evidence="4">The sequence shown here is derived from an EMBL/GenBank/DDBJ whole genome shotgun (WGS) entry which is preliminary data.</text>
</comment>
<evidence type="ECO:0000313" key="4">
    <source>
        <dbReference type="EMBL" id="KMT21414.1"/>
    </source>
</evidence>
<keyword evidence="1" id="KW-1003">Cell membrane</keyword>
<feature type="active site" evidence="2">
    <location>
        <position position="179"/>
    </location>
</feature>
<sequence>MGESVYIDVLMFQNIAMNFFLLYLLSRLTNISSKWWKIILAALIGSLYVFVLFVPRLHIFYSLIFKIIVSFIMILVAFTPKGFKKFIRLTLVFYTEAFLLGGGIIGLFYLIYGDINTLDSAFLLSKISPGFIIVGSIITTIFVKIGFDVFESYSREEESKVELEVYIDGKSCILKGFIDTGNYLKDPLNGSKVVVSCLYALKDIIPIEKIDISNFEINKEFRDCIAASRLRIIPYKAIGVDNGILTGIKTDMVIAKSKNKVKVNKGVTVALHNKSFLGDGAYDAIAYPEILS</sequence>
<dbReference type="STRING" id="1121307.CLCY_2c01740"/>
<dbReference type="Pfam" id="PF03419">
    <property type="entry name" value="Peptidase_U4"/>
    <property type="match status" value="1"/>
</dbReference>
<keyword evidence="1 4" id="KW-0378">Hydrolase</keyword>
<feature type="transmembrane region" description="Helical" evidence="3">
    <location>
        <begin position="35"/>
        <end position="53"/>
    </location>
</feature>
<feature type="transmembrane region" description="Helical" evidence="3">
    <location>
        <begin position="6"/>
        <end position="26"/>
    </location>
</feature>
<dbReference type="GO" id="GO:0030436">
    <property type="term" value="P:asexual sporulation"/>
    <property type="evidence" value="ECO:0007669"/>
    <property type="project" value="InterPro"/>
</dbReference>
<reference evidence="4 5" key="1">
    <citation type="submission" date="2015-06" db="EMBL/GenBank/DDBJ databases">
        <title>Draft genome sequence of the purine-degrading Clostridium cylindrosporum HC-1 (DSM 605).</title>
        <authorList>
            <person name="Poehlein A."/>
            <person name="Schiel-Bengelsdorf B."/>
            <person name="Bengelsdorf F."/>
            <person name="Daniel R."/>
            <person name="Duerre P."/>
        </authorList>
    </citation>
    <scope>NUCLEOTIDE SEQUENCE [LARGE SCALE GENOMIC DNA]</scope>
    <source>
        <strain evidence="4 5">DSM 605</strain>
    </source>
</reference>
<comment type="function">
    <text evidence="1">Probable aspartic protease that is responsible for the proteolytic cleavage of the RNA polymerase sigma E factor (SigE/spoIIGB) to yield the active peptide in the mother cell during sporulation. Responds to a signal from the forespore that is triggered by the extracellular signal protein SpoIIR.</text>
</comment>
<dbReference type="OrthoDB" id="2690199at2"/>
<feature type="transmembrane region" description="Helical" evidence="3">
    <location>
        <begin position="131"/>
        <end position="150"/>
    </location>
</feature>